<proteinExistence type="inferred from homology"/>
<dbReference type="SUPFAM" id="SSF52540">
    <property type="entry name" value="P-loop containing nucleoside triphosphate hydrolases"/>
    <property type="match status" value="1"/>
</dbReference>
<dbReference type="InterPro" id="IPR003960">
    <property type="entry name" value="ATPase_AAA_CS"/>
</dbReference>
<dbReference type="InterPro" id="IPR003593">
    <property type="entry name" value="AAA+_ATPase"/>
</dbReference>
<keyword evidence="3" id="KW-0645">Protease</keyword>
<keyword evidence="1" id="KW-0547">Nucleotide-binding</keyword>
<comment type="similarity">
    <text evidence="1">Belongs to the AAA ATPase family.</text>
</comment>
<organism evidence="3 4">
    <name type="scientific">Rhodoplanes serenus</name>
    <dbReference type="NCBI Taxonomy" id="200615"/>
    <lineage>
        <taxon>Bacteria</taxon>
        <taxon>Pseudomonadati</taxon>
        <taxon>Pseudomonadota</taxon>
        <taxon>Alphaproteobacteria</taxon>
        <taxon>Hyphomicrobiales</taxon>
        <taxon>Nitrobacteraceae</taxon>
        <taxon>Rhodoplanes</taxon>
    </lineage>
</organism>
<dbReference type="GO" id="GO:0030163">
    <property type="term" value="P:protein catabolic process"/>
    <property type="evidence" value="ECO:0007669"/>
    <property type="project" value="TreeGrafter"/>
</dbReference>
<dbReference type="Gene3D" id="3.40.50.300">
    <property type="entry name" value="P-loop containing nucleotide triphosphate hydrolases"/>
    <property type="match status" value="1"/>
</dbReference>
<dbReference type="GO" id="GO:0005886">
    <property type="term" value="C:plasma membrane"/>
    <property type="evidence" value="ECO:0007669"/>
    <property type="project" value="TreeGrafter"/>
</dbReference>
<evidence type="ECO:0000256" key="1">
    <source>
        <dbReference type="RuleBase" id="RU003651"/>
    </source>
</evidence>
<evidence type="ECO:0000313" key="3">
    <source>
        <dbReference type="EMBL" id="VCU10341.1"/>
    </source>
</evidence>
<keyword evidence="3" id="KW-0482">Metalloprotease</keyword>
<reference evidence="4" key="1">
    <citation type="submission" date="2018-10" db="EMBL/GenBank/DDBJ databases">
        <authorList>
            <person name="Peiro R."/>
            <person name="Begona"/>
            <person name="Cbmso G."/>
            <person name="Lopez M."/>
            <person name="Gonzalez S."/>
            <person name="Sacristan E."/>
            <person name="Castillo E."/>
        </authorList>
    </citation>
    <scope>NUCLEOTIDE SEQUENCE [LARGE SCALE GENOMIC DNA]</scope>
</reference>
<accession>A0A447CYF9</accession>
<dbReference type="Pfam" id="PF01434">
    <property type="entry name" value="Peptidase_M41"/>
    <property type="match status" value="1"/>
</dbReference>
<dbReference type="GO" id="GO:0004176">
    <property type="term" value="F:ATP-dependent peptidase activity"/>
    <property type="evidence" value="ECO:0007669"/>
    <property type="project" value="InterPro"/>
</dbReference>
<gene>
    <name evidence="3" type="primary">ftsH_2</name>
    <name evidence="3" type="ORF">RHODGE_RHODGE_03530</name>
</gene>
<dbReference type="SUPFAM" id="SSF140990">
    <property type="entry name" value="FtsH protease domain-like"/>
    <property type="match status" value="1"/>
</dbReference>
<protein>
    <submittedName>
        <fullName evidence="3">ATP-dependent zinc metalloprotease FtsH</fullName>
    </submittedName>
</protein>
<evidence type="ECO:0000313" key="4">
    <source>
        <dbReference type="Proteomes" id="UP000289200"/>
    </source>
</evidence>
<comment type="caution">
    <text evidence="3">The sequence shown here is derived from an EMBL/GenBank/DDBJ whole genome shotgun (WGS) entry which is preliminary data.</text>
</comment>
<dbReference type="InterPro" id="IPR037219">
    <property type="entry name" value="Peptidase_M41-like"/>
</dbReference>
<dbReference type="GO" id="GO:0005524">
    <property type="term" value="F:ATP binding"/>
    <property type="evidence" value="ECO:0007669"/>
    <property type="project" value="UniProtKB-KW"/>
</dbReference>
<dbReference type="CDD" id="cd19481">
    <property type="entry name" value="RecA-like_protease"/>
    <property type="match status" value="1"/>
</dbReference>
<sequence length="672" mass="71416">MTEPTHRPRSTLRERLGIIEPILDLDEEVQADEPPSPVAPSARRSRPFAGWPIRAIAAAAFDAATTPAVRNALWRRRTLAVVIKVPTRRWIEPIGRHAEALVRSPNVLFAPAGDRRSDRTAGDSPVAEALGSGTSAIGVSHAPDRLLPPTLLAAADLHIRIDAPDGAVIRDAIRRCLSGRLPATLEDTIAAGLDLDDIVSAFRPDGTAADAIARLRAASRARILPDGDDGLPRLETAAGFGEAREWGLSLARDIADGRISGRYDHCDRGAVLHGPPGTGKSLLARMIARACGVPLLAASVAEFFASSAGYLDSVVKAQRDLFARAAALAPCIVFLDELDAMPNRQTLSPRGRDWWTPVITDLLLLLDSAVSQRDRIFVIGATNRLADIDAAFLRPGRLERALHVGPPDAEGLAGILRHHLSEDLPDVDLLPVARLRPGAVGADAMEWVRAARRRARMSGRSLVLDDLTAIATPPDLRSPETIARAAVHEAAHAVAATVLKTGTLRHATIVAADTSGGHTRLDQIEVSTMTADRIEALIVMVLSGRAGEEILAGSIAAGAAADLAMATRLATARHASLGLGGTLAALAPMEEVGLLLTTDPKLRAAVEADLQRLYAVAQTLVRTHRTGIEAVAEALRTRRVLTGAEIEDVVRNCFPTESKGLDRAEWAGSQIS</sequence>
<feature type="domain" description="AAA+ ATPase" evidence="2">
    <location>
        <begin position="266"/>
        <end position="408"/>
    </location>
</feature>
<dbReference type="GO" id="GO:0006508">
    <property type="term" value="P:proteolysis"/>
    <property type="evidence" value="ECO:0007669"/>
    <property type="project" value="InterPro"/>
</dbReference>
<dbReference type="PANTHER" id="PTHR23076:SF97">
    <property type="entry name" value="ATP-DEPENDENT ZINC METALLOPROTEASE YME1L1"/>
    <property type="match status" value="1"/>
</dbReference>
<dbReference type="SMART" id="SM00382">
    <property type="entry name" value="AAA"/>
    <property type="match status" value="1"/>
</dbReference>
<dbReference type="Gene3D" id="1.20.58.760">
    <property type="entry name" value="Peptidase M41"/>
    <property type="match status" value="1"/>
</dbReference>
<dbReference type="Gene3D" id="1.10.8.60">
    <property type="match status" value="1"/>
</dbReference>
<keyword evidence="4" id="KW-1185">Reference proteome</keyword>
<dbReference type="EMBL" id="UWOC01000167">
    <property type="protein sequence ID" value="VCU10341.1"/>
    <property type="molecule type" value="Genomic_DNA"/>
</dbReference>
<dbReference type="InterPro" id="IPR027417">
    <property type="entry name" value="P-loop_NTPase"/>
</dbReference>
<dbReference type="AlphaFoldDB" id="A0A447CYF9"/>
<name>A0A447CYF9_9BRAD</name>
<keyword evidence="3" id="KW-0378">Hydrolase</keyword>
<keyword evidence="1" id="KW-0067">ATP-binding</keyword>
<dbReference type="PANTHER" id="PTHR23076">
    <property type="entry name" value="METALLOPROTEASE M41 FTSH"/>
    <property type="match status" value="1"/>
</dbReference>
<dbReference type="PROSITE" id="PS00674">
    <property type="entry name" value="AAA"/>
    <property type="match status" value="1"/>
</dbReference>
<dbReference type="Pfam" id="PF00004">
    <property type="entry name" value="AAA"/>
    <property type="match status" value="1"/>
</dbReference>
<dbReference type="GO" id="GO:0016887">
    <property type="term" value="F:ATP hydrolysis activity"/>
    <property type="evidence" value="ECO:0007669"/>
    <property type="project" value="InterPro"/>
</dbReference>
<dbReference type="Proteomes" id="UP000289200">
    <property type="component" value="Unassembled WGS sequence"/>
</dbReference>
<evidence type="ECO:0000259" key="2">
    <source>
        <dbReference type="SMART" id="SM00382"/>
    </source>
</evidence>
<dbReference type="GO" id="GO:0004222">
    <property type="term" value="F:metalloendopeptidase activity"/>
    <property type="evidence" value="ECO:0007669"/>
    <property type="project" value="InterPro"/>
</dbReference>
<dbReference type="InterPro" id="IPR003959">
    <property type="entry name" value="ATPase_AAA_core"/>
</dbReference>
<dbReference type="InterPro" id="IPR000642">
    <property type="entry name" value="Peptidase_M41"/>
</dbReference>